<dbReference type="EMBL" id="JAWXVI010000014">
    <property type="protein sequence ID" value="MDX6191952.1"/>
    <property type="molecule type" value="Genomic_DNA"/>
</dbReference>
<keyword evidence="1" id="KW-0732">Signal</keyword>
<accession>A0ABU4RHB0</accession>
<comment type="caution">
    <text evidence="2">The sequence shown here is derived from an EMBL/GenBank/DDBJ whole genome shotgun (WGS) entry which is preliminary data.</text>
</comment>
<reference evidence="2 3" key="1">
    <citation type="submission" date="2023-11" db="EMBL/GenBank/DDBJ databases">
        <title>Unpublished Manusciprt.</title>
        <authorList>
            <person name="Saticioglu I.B."/>
            <person name="Ay H."/>
            <person name="Ajmi N."/>
            <person name="Altun S."/>
            <person name="Duman M."/>
        </authorList>
    </citation>
    <scope>NUCLEOTIDE SEQUENCE [LARGE SCALE GENOMIC DNA]</scope>
    <source>
        <strain evidence="2 3">Fl-318</strain>
    </source>
</reference>
<feature type="signal peptide" evidence="1">
    <location>
        <begin position="1"/>
        <end position="21"/>
    </location>
</feature>
<feature type="chain" id="PRO_5046668373" evidence="1">
    <location>
        <begin position="22"/>
        <end position="243"/>
    </location>
</feature>
<evidence type="ECO:0000313" key="2">
    <source>
        <dbReference type="EMBL" id="MDX6191952.1"/>
    </source>
</evidence>
<proteinExistence type="predicted"/>
<dbReference type="PROSITE" id="PS51257">
    <property type="entry name" value="PROKAR_LIPOPROTEIN"/>
    <property type="match status" value="1"/>
</dbReference>
<evidence type="ECO:0000313" key="3">
    <source>
        <dbReference type="Proteomes" id="UP001273350"/>
    </source>
</evidence>
<sequence length="243" mass="27324">MKKFALLLALGTLLLACSSDEDTIPAESYQKSIASFKVINTPEQINAIVSEVDKKIVLTLPYYLGATAIELDIQLATGYTLVDRSENKLIQDVSDYLLNKKEALVYTLKNEKGELKKYTLEIVTYQPDIVVKELYNEGAKVKEYPRTATLDWGEGPTVIENSIRIASDQIIKRVNGIEITKVFFIDATGKETELKKISTSKTGINAYFPENMAVGEYQVRVENYSRSVLLKRPVKLIKMQGEK</sequence>
<name>A0ABU4RHB0_9FLAO</name>
<evidence type="ECO:0000256" key="1">
    <source>
        <dbReference type="SAM" id="SignalP"/>
    </source>
</evidence>
<protein>
    <submittedName>
        <fullName evidence="2">Uncharacterized protein</fullName>
    </submittedName>
</protein>
<dbReference type="RefSeq" id="WP_230004813.1">
    <property type="nucleotide sequence ID" value="NZ_CP087134.1"/>
</dbReference>
<organism evidence="2 3">
    <name type="scientific">Flavobacterium cupriresistens</name>
    <dbReference type="NCBI Taxonomy" id="2893885"/>
    <lineage>
        <taxon>Bacteria</taxon>
        <taxon>Pseudomonadati</taxon>
        <taxon>Bacteroidota</taxon>
        <taxon>Flavobacteriia</taxon>
        <taxon>Flavobacteriales</taxon>
        <taxon>Flavobacteriaceae</taxon>
        <taxon>Flavobacterium</taxon>
    </lineage>
</organism>
<dbReference type="Proteomes" id="UP001273350">
    <property type="component" value="Unassembled WGS sequence"/>
</dbReference>
<keyword evidence="3" id="KW-1185">Reference proteome</keyword>
<gene>
    <name evidence="2" type="ORF">SGQ83_21570</name>
</gene>